<comment type="caution">
    <text evidence="2">The sequence shown here is derived from an EMBL/GenBank/DDBJ whole genome shotgun (WGS) entry which is preliminary data.</text>
</comment>
<dbReference type="InterPro" id="IPR012334">
    <property type="entry name" value="Pectin_lyas_fold"/>
</dbReference>
<dbReference type="InterPro" id="IPR039448">
    <property type="entry name" value="Beta_helix"/>
</dbReference>
<feature type="domain" description="Right handed beta helix" evidence="1">
    <location>
        <begin position="195"/>
        <end position="360"/>
    </location>
</feature>
<dbReference type="Pfam" id="PF13229">
    <property type="entry name" value="Beta_helix"/>
    <property type="match status" value="1"/>
</dbReference>
<dbReference type="InterPro" id="IPR006626">
    <property type="entry name" value="PbH1"/>
</dbReference>
<dbReference type="NCBIfam" id="TIGR03804">
    <property type="entry name" value="para_beta_helix"/>
    <property type="match status" value="1"/>
</dbReference>
<proteinExistence type="predicted"/>
<dbReference type="InterPro" id="IPR011050">
    <property type="entry name" value="Pectin_lyase_fold/virulence"/>
</dbReference>
<organism evidence="2 3">
    <name type="scientific">Tritonibacter aquimaris</name>
    <dbReference type="NCBI Taxonomy" id="2663379"/>
    <lineage>
        <taxon>Bacteria</taxon>
        <taxon>Pseudomonadati</taxon>
        <taxon>Pseudomonadota</taxon>
        <taxon>Alphaproteobacteria</taxon>
        <taxon>Rhodobacterales</taxon>
        <taxon>Paracoccaceae</taxon>
        <taxon>Tritonibacter</taxon>
    </lineage>
</organism>
<dbReference type="EMBL" id="WIXK01000011">
    <property type="protein sequence ID" value="MQY44118.1"/>
    <property type="molecule type" value="Genomic_DNA"/>
</dbReference>
<protein>
    <recommendedName>
        <fullName evidence="1">Right handed beta helix domain-containing protein</fullName>
    </recommendedName>
</protein>
<evidence type="ECO:0000313" key="3">
    <source>
        <dbReference type="Proteomes" id="UP000436694"/>
    </source>
</evidence>
<evidence type="ECO:0000259" key="1">
    <source>
        <dbReference type="Pfam" id="PF13229"/>
    </source>
</evidence>
<dbReference type="Proteomes" id="UP000436694">
    <property type="component" value="Unassembled WGS sequence"/>
</dbReference>
<gene>
    <name evidence="2" type="ORF">GG681_15845</name>
</gene>
<evidence type="ECO:0000313" key="2">
    <source>
        <dbReference type="EMBL" id="MQY44118.1"/>
    </source>
</evidence>
<dbReference type="AlphaFoldDB" id="A0A844AX28"/>
<dbReference type="SMART" id="SM00710">
    <property type="entry name" value="PbH1"/>
    <property type="match status" value="4"/>
</dbReference>
<keyword evidence="3" id="KW-1185">Reference proteome</keyword>
<reference evidence="2 3" key="1">
    <citation type="submission" date="2019-10" db="EMBL/GenBank/DDBJ databases">
        <title>Epibacterium sp. nov., isolated from seawater.</title>
        <authorList>
            <person name="Zhang X."/>
            <person name="Li N."/>
        </authorList>
    </citation>
    <scope>NUCLEOTIDE SEQUENCE [LARGE SCALE GENOMIC DNA]</scope>
    <source>
        <strain evidence="2 3">SM1969</strain>
    </source>
</reference>
<dbReference type="InterPro" id="IPR022441">
    <property type="entry name" value="Para_beta_helix_rpt-2"/>
</dbReference>
<accession>A0A844AX28</accession>
<name>A0A844AX28_9RHOB</name>
<dbReference type="Gene3D" id="2.160.20.10">
    <property type="entry name" value="Single-stranded right-handed beta-helix, Pectin lyase-like"/>
    <property type="match status" value="1"/>
</dbReference>
<dbReference type="SUPFAM" id="SSF51126">
    <property type="entry name" value="Pectin lyase-like"/>
    <property type="match status" value="1"/>
</dbReference>
<sequence length="458" mass="50519">MLIALPPNLGFFSMTYSALIISTHRATGWSSRHMQRSIRLVVSCLMLMICFGLSQTAAAAPVYLAPPTATSDGPRTGSATAPFVKLSQAIAAIEAGQGDHVLLQDGHYGDVYWTDITPPRMIRIAVDNPGRAHFDIMSLKRMKNLHFVNFSIWPRQPVKKMRSLVNADAQSANLIFEGFDVRGRADAIETYMKWSVEDWTSTWHSNGFFLRGQSMTIRNSTITAMDFSIQTTGPDAVVEGNHIQGFSGDGLRGIGSNNLFRNNLVQDSFKVDTNHDDGFQSWSPKRNGPDSTIENLSVVGNAFIEWTGQVDHPLHGTLQGIGLFDGFYKNVRIENNLVLSTQYHGIALYGARKGSILNNTVLHPYLRSGKFPWIMVKPHKNGTPSKNVTVRGNVAVNFQGIPSAAKDNMVVSPVTPFYQNPRMGDFAAHPDGPLVDSAFGIKFDATMLERVKKAFADR</sequence>